<accession>X1GPY9</accession>
<organism evidence="1">
    <name type="scientific">marine sediment metagenome</name>
    <dbReference type="NCBI Taxonomy" id="412755"/>
    <lineage>
        <taxon>unclassified sequences</taxon>
        <taxon>metagenomes</taxon>
        <taxon>ecological metagenomes</taxon>
    </lineage>
</organism>
<gene>
    <name evidence="1" type="ORF">S03H2_22235</name>
</gene>
<proteinExistence type="predicted"/>
<dbReference type="EMBL" id="BARU01011938">
    <property type="protein sequence ID" value="GAH35053.1"/>
    <property type="molecule type" value="Genomic_DNA"/>
</dbReference>
<protein>
    <submittedName>
        <fullName evidence="1">Uncharacterized protein</fullName>
    </submittedName>
</protein>
<dbReference type="AlphaFoldDB" id="X1GPY9"/>
<comment type="caution">
    <text evidence="1">The sequence shown here is derived from an EMBL/GenBank/DDBJ whole genome shotgun (WGS) entry which is preliminary data.</text>
</comment>
<evidence type="ECO:0000313" key="1">
    <source>
        <dbReference type="EMBL" id="GAH35053.1"/>
    </source>
</evidence>
<name>X1GPY9_9ZZZZ</name>
<reference evidence="1" key="1">
    <citation type="journal article" date="2014" name="Front. Microbiol.">
        <title>High frequency of phylogenetically diverse reductive dehalogenase-homologous genes in deep subseafloor sedimentary metagenomes.</title>
        <authorList>
            <person name="Kawai M."/>
            <person name="Futagami T."/>
            <person name="Toyoda A."/>
            <person name="Takaki Y."/>
            <person name="Nishi S."/>
            <person name="Hori S."/>
            <person name="Arai W."/>
            <person name="Tsubouchi T."/>
            <person name="Morono Y."/>
            <person name="Uchiyama I."/>
            <person name="Ito T."/>
            <person name="Fujiyama A."/>
            <person name="Inagaki F."/>
            <person name="Takami H."/>
        </authorList>
    </citation>
    <scope>NUCLEOTIDE SEQUENCE</scope>
    <source>
        <strain evidence="1">Expedition CK06-06</strain>
    </source>
</reference>
<sequence length="30" mass="3223">MDDNLIDSVINLAVDIQQISAPPLDEGLRG</sequence>
<feature type="non-terminal residue" evidence="1">
    <location>
        <position position="30"/>
    </location>
</feature>